<organism evidence="1 2">
    <name type="scientific">Coxiella burnetii (strain Dugway 5J108-111)</name>
    <dbReference type="NCBI Taxonomy" id="434922"/>
    <lineage>
        <taxon>Bacteria</taxon>
        <taxon>Pseudomonadati</taxon>
        <taxon>Pseudomonadota</taxon>
        <taxon>Gammaproteobacteria</taxon>
        <taxon>Legionellales</taxon>
        <taxon>Coxiellaceae</taxon>
        <taxon>Coxiella</taxon>
    </lineage>
</organism>
<evidence type="ECO:0000313" key="2">
    <source>
        <dbReference type="Proteomes" id="UP000008555"/>
    </source>
</evidence>
<dbReference type="KEGG" id="cbd:CBUD_1886"/>
<dbReference type="Proteomes" id="UP000008555">
    <property type="component" value="Chromosome"/>
</dbReference>
<protein>
    <submittedName>
        <fullName evidence="1">Uncharacterized protein</fullName>
    </submittedName>
</protein>
<dbReference type="RefSeq" id="WP_011997306.1">
    <property type="nucleotide sequence ID" value="NC_009727.1"/>
</dbReference>
<reference evidence="1 2" key="1">
    <citation type="journal article" date="2009" name="Infect. Immun.">
        <title>Comparative genomics reveal extensive transposon-mediated genomic plasticity and diversity among potential effector proteins within the genus Coxiella.</title>
        <authorList>
            <person name="Beare P.A."/>
            <person name="Unsworth N."/>
            <person name="Andoh M."/>
            <person name="Voth D.E."/>
            <person name="Omsland A."/>
            <person name="Gilk S.D."/>
            <person name="Williams K.P."/>
            <person name="Sobral B.W."/>
            <person name="Kupko J.J.III."/>
            <person name="Porcella S.F."/>
            <person name="Samuel J.E."/>
            <person name="Heinzen R.A."/>
        </authorList>
    </citation>
    <scope>NUCLEOTIDE SEQUENCE [LARGE SCALE GENOMIC DNA]</scope>
    <source>
        <strain evidence="1 2">Dugway 5J108-111</strain>
    </source>
</reference>
<accession>A9KD59</accession>
<gene>
    <name evidence="1" type="ordered locus">CBUD_1886</name>
</gene>
<dbReference type="AlphaFoldDB" id="A9KD59"/>
<sequence length="46" mass="5322">MTVHQQNQANSTQIKNLDAFYKHIKVNKKIQKIAKKVNAQTLPWSS</sequence>
<dbReference type="EMBL" id="CP000733">
    <property type="protein sequence ID" value="ABS78095.1"/>
    <property type="molecule type" value="Genomic_DNA"/>
</dbReference>
<dbReference type="HOGENOM" id="CLU_3182659_0_0_6"/>
<evidence type="ECO:0000313" key="1">
    <source>
        <dbReference type="EMBL" id="ABS78095.1"/>
    </source>
</evidence>
<proteinExistence type="predicted"/>
<name>A9KD59_COXBN</name>